<keyword evidence="4" id="KW-0443">Lipid metabolism</keyword>
<evidence type="ECO:0000256" key="3">
    <source>
        <dbReference type="ARBA" id="ARBA00022679"/>
    </source>
</evidence>
<dbReference type="SUPFAM" id="SSF55729">
    <property type="entry name" value="Acyl-CoA N-acyltransferases (Nat)"/>
    <property type="match status" value="1"/>
</dbReference>
<comment type="similarity">
    <text evidence="6">Belongs to the acetyltransferase family. OlsB subfamily.</text>
</comment>
<evidence type="ECO:0000259" key="11">
    <source>
        <dbReference type="SMART" id="SM00563"/>
    </source>
</evidence>
<dbReference type="CDD" id="cd07986">
    <property type="entry name" value="LPLAT_ACT14924-like"/>
    <property type="match status" value="1"/>
</dbReference>
<evidence type="ECO:0000256" key="1">
    <source>
        <dbReference type="ARBA" id="ARBA00005189"/>
    </source>
</evidence>
<reference evidence="12 13" key="1">
    <citation type="submission" date="2019-04" db="EMBL/GenBank/DDBJ databases">
        <title>Taxonomy of novel Haliea sp. from mangrove soil of West Coast of India.</title>
        <authorList>
            <person name="Verma A."/>
            <person name="Kumar P."/>
            <person name="Krishnamurthi S."/>
        </authorList>
    </citation>
    <scope>NUCLEOTIDE SEQUENCE [LARGE SCALE GENOMIC DNA]</scope>
    <source>
        <strain evidence="12 13">SAOS-164</strain>
    </source>
</reference>
<keyword evidence="2" id="KW-0444">Lipid biosynthesis</keyword>
<dbReference type="SUPFAM" id="SSF69593">
    <property type="entry name" value="Glycerol-3-phosphate (1)-acyltransferase"/>
    <property type="match status" value="1"/>
</dbReference>
<keyword evidence="5 12" id="KW-0012">Acyltransferase</keyword>
<dbReference type="AlphaFoldDB" id="A0A4Z0M8R0"/>
<evidence type="ECO:0000313" key="12">
    <source>
        <dbReference type="EMBL" id="TGD75776.1"/>
    </source>
</evidence>
<organism evidence="12 13">
    <name type="scientific">Mangrovimicrobium sediminis</name>
    <dbReference type="NCBI Taxonomy" id="2562682"/>
    <lineage>
        <taxon>Bacteria</taxon>
        <taxon>Pseudomonadati</taxon>
        <taxon>Pseudomonadota</taxon>
        <taxon>Gammaproteobacteria</taxon>
        <taxon>Cellvibrionales</taxon>
        <taxon>Halieaceae</taxon>
        <taxon>Mangrovimicrobium</taxon>
    </lineage>
</organism>
<evidence type="ECO:0000256" key="7">
    <source>
        <dbReference type="ARBA" id="ARBA00039058"/>
    </source>
</evidence>
<evidence type="ECO:0000256" key="8">
    <source>
        <dbReference type="ARBA" id="ARBA00039866"/>
    </source>
</evidence>
<evidence type="ECO:0000256" key="10">
    <source>
        <dbReference type="ARBA" id="ARBA00047785"/>
    </source>
</evidence>
<dbReference type="GO" id="GO:0006629">
    <property type="term" value="P:lipid metabolic process"/>
    <property type="evidence" value="ECO:0007669"/>
    <property type="project" value="UniProtKB-KW"/>
</dbReference>
<keyword evidence="3 12" id="KW-0808">Transferase</keyword>
<comment type="catalytic activity">
    <reaction evidence="10">
        <text>a (3R)-hydroxyacyl-[ACP] + L-ornithine = a lyso-ornithine lipid + holo-[ACP] + H(+)</text>
        <dbReference type="Rhea" id="RHEA:20633"/>
        <dbReference type="Rhea" id="RHEA-COMP:9685"/>
        <dbReference type="Rhea" id="RHEA-COMP:9945"/>
        <dbReference type="ChEBI" id="CHEBI:15378"/>
        <dbReference type="ChEBI" id="CHEBI:46911"/>
        <dbReference type="ChEBI" id="CHEBI:64479"/>
        <dbReference type="ChEBI" id="CHEBI:78827"/>
        <dbReference type="ChEBI" id="CHEBI:138482"/>
        <dbReference type="EC" id="2.3.2.30"/>
    </reaction>
    <physiologicalReaction direction="left-to-right" evidence="10">
        <dbReference type="Rhea" id="RHEA:20634"/>
    </physiologicalReaction>
</comment>
<dbReference type="OrthoDB" id="1113830at2"/>
<accession>A0A4Z0M8R0</accession>
<dbReference type="PANTHER" id="PTHR37323">
    <property type="entry name" value="GCN5-RELATED N-ACETYLTRANSFERASE"/>
    <property type="match status" value="1"/>
</dbReference>
<evidence type="ECO:0000256" key="2">
    <source>
        <dbReference type="ARBA" id="ARBA00022516"/>
    </source>
</evidence>
<keyword evidence="13" id="KW-1185">Reference proteome</keyword>
<dbReference type="Proteomes" id="UP000298050">
    <property type="component" value="Unassembled WGS sequence"/>
</dbReference>
<protein>
    <recommendedName>
        <fullName evidence="8">L-ornithine N(alpha)-acyltransferase</fullName>
        <ecNumber evidence="7">2.3.2.30</ecNumber>
    </recommendedName>
</protein>
<dbReference type="Pfam" id="PF19576">
    <property type="entry name" value="Acyltransf_2"/>
    <property type="match status" value="1"/>
</dbReference>
<dbReference type="Pfam" id="PF13444">
    <property type="entry name" value="Acetyltransf_5"/>
    <property type="match status" value="1"/>
</dbReference>
<proteinExistence type="inferred from homology"/>
<dbReference type="GO" id="GO:0043810">
    <property type="term" value="F:ornithine-acyl [acyl carrier protein] N-acyltransferase activity"/>
    <property type="evidence" value="ECO:0007669"/>
    <property type="project" value="UniProtKB-EC"/>
</dbReference>
<feature type="domain" description="Phospholipid/glycerol acyltransferase" evidence="11">
    <location>
        <begin position="82"/>
        <end position="199"/>
    </location>
</feature>
<evidence type="ECO:0000256" key="9">
    <source>
        <dbReference type="ARBA" id="ARBA00045724"/>
    </source>
</evidence>
<evidence type="ECO:0000313" key="13">
    <source>
        <dbReference type="Proteomes" id="UP000298050"/>
    </source>
</evidence>
<dbReference type="RefSeq" id="WP_135441028.1">
    <property type="nucleotide sequence ID" value="NZ_SRLE01000002.1"/>
</dbReference>
<evidence type="ECO:0000256" key="6">
    <source>
        <dbReference type="ARBA" id="ARBA00038095"/>
    </source>
</evidence>
<comment type="function">
    <text evidence="9">Catalyzes the first step in the biosynthesis of ornithine lipids, which are phosphorus-free membrane lipids. Catalyzes the 3-hydroxyacyl-acyl carrier protein-dependent acylation of ornithine to form lyso-ornithine lipid (LOL).</text>
</comment>
<comment type="pathway">
    <text evidence="1">Lipid metabolism.</text>
</comment>
<name>A0A4Z0M8R0_9GAMM</name>
<evidence type="ECO:0000256" key="4">
    <source>
        <dbReference type="ARBA" id="ARBA00023098"/>
    </source>
</evidence>
<dbReference type="InterPro" id="IPR045746">
    <property type="entry name" value="ACT14924-like_Acyltransf_dom"/>
</dbReference>
<dbReference type="PANTHER" id="PTHR37323:SF1">
    <property type="entry name" value="L-ORNITHINE N(ALPHA)-ACYLTRANSFERASE"/>
    <property type="match status" value="1"/>
</dbReference>
<comment type="caution">
    <text evidence="12">The sequence shown here is derived from an EMBL/GenBank/DDBJ whole genome shotgun (WGS) entry which is preliminary data.</text>
</comment>
<dbReference type="InterPro" id="IPR052351">
    <property type="entry name" value="Ornithine_N-alpha-AT"/>
</dbReference>
<gene>
    <name evidence="12" type="ORF">E4634_02590</name>
</gene>
<dbReference type="EC" id="2.3.2.30" evidence="7"/>
<dbReference type="SMART" id="SM00563">
    <property type="entry name" value="PlsC"/>
    <property type="match status" value="1"/>
</dbReference>
<sequence length="579" mass="65537">MLEIQAFLERRYPDFVQRHQRVSRTLGRFLGFLFYESRFQQFERDYPHLRGFDFIEQTLRYFDFTLRLTDKERARIPASGRVVIAANHPIGSLDGLALLQLVRQVRPDVKVVANEVLGALQPLDPVLLPVHNMGGSTPKKNLKRIREHLEQDGALIIFPAGEVSRFGAKGVRDGEWQNGFIKIASATRSPILPVFVAGRNSLFFYSLSFLARPLSTLWLVREMFKQSHNTVDARVGNPIPHEHYAGLGVSAKQLAGMFRKHVYRLARGGKPIFQSVETVAHPENRLLLKREIEASEQLGETGDGKLIVLCRMQDSPCVMREIGRLRELTFRAVGEGTGKPRDIDRYDSHYQQLVLWDSESLEIAGAYRLGEADKLLQTQGVAGLYSSTLFNYGPNLRPIMEQGLELGRSFVQPKYQNRNSLDYLWFGIGAFVRKYPRYRYLFGPASVSALYGEDGIARIAHFHHLYYGNPDLEASARTPFVIPPQLQAQFASEFSGADHDEDFRALRDALAEKGLPVPTLYKHYASAMEPGGVSFTAFNVDHEFGDCVDSLVLADLSKLKPKKRKRYLGEGSTDERTKT</sequence>
<dbReference type="EMBL" id="SRLE01000002">
    <property type="protein sequence ID" value="TGD75776.1"/>
    <property type="molecule type" value="Genomic_DNA"/>
</dbReference>
<dbReference type="InterPro" id="IPR002123">
    <property type="entry name" value="Plipid/glycerol_acylTrfase"/>
</dbReference>
<dbReference type="InterPro" id="IPR016181">
    <property type="entry name" value="Acyl_CoA_acyltransferase"/>
</dbReference>
<evidence type="ECO:0000256" key="5">
    <source>
        <dbReference type="ARBA" id="ARBA00023315"/>
    </source>
</evidence>